<dbReference type="EMBL" id="JAVRHT010000016">
    <property type="protein sequence ID" value="MDT0631714.1"/>
    <property type="molecule type" value="Genomic_DNA"/>
</dbReference>
<feature type="signal peptide" evidence="3">
    <location>
        <begin position="1"/>
        <end position="17"/>
    </location>
</feature>
<organism evidence="4 5">
    <name type="scientific">Rubrivirga litoralis</name>
    <dbReference type="NCBI Taxonomy" id="3075598"/>
    <lineage>
        <taxon>Bacteria</taxon>
        <taxon>Pseudomonadati</taxon>
        <taxon>Rhodothermota</taxon>
        <taxon>Rhodothermia</taxon>
        <taxon>Rhodothermales</taxon>
        <taxon>Rubricoccaceae</taxon>
        <taxon>Rubrivirga</taxon>
    </lineage>
</organism>
<feature type="repeat" description="TPR" evidence="1">
    <location>
        <begin position="220"/>
        <end position="253"/>
    </location>
</feature>
<feature type="compositionally biased region" description="Acidic residues" evidence="2">
    <location>
        <begin position="762"/>
        <end position="772"/>
    </location>
</feature>
<evidence type="ECO:0000256" key="3">
    <source>
        <dbReference type="SAM" id="SignalP"/>
    </source>
</evidence>
<feature type="compositionally biased region" description="Acidic residues" evidence="2">
    <location>
        <begin position="910"/>
        <end position="923"/>
    </location>
</feature>
<dbReference type="Gene3D" id="1.25.40.10">
    <property type="entry name" value="Tetratricopeptide repeat domain"/>
    <property type="match status" value="3"/>
</dbReference>
<comment type="caution">
    <text evidence="4">The sequence shown here is derived from an EMBL/GenBank/DDBJ whole genome shotgun (WGS) entry which is preliminary data.</text>
</comment>
<evidence type="ECO:0000313" key="5">
    <source>
        <dbReference type="Proteomes" id="UP001267426"/>
    </source>
</evidence>
<keyword evidence="1" id="KW-0802">TPR repeat</keyword>
<sequence>MRRPALAVIALAGVLLAAPGCRPGTALGNRYNNFRAFYNTYYNASRSLEEGEEALQNDAAVVDRTELLRVFPVVAAGGAGGGPFEDAVEKSADLLRDRPTSKWADDALLVIGKAYFYQRNFAGAEQKFEETAAAAQATGDRRLGDEAQFWLGRTYAATERYDEGVAVLQDGLARDDVDRRWRPRMRLALGELYALAGRWDEAAEVLREGAAEVDDGDLAARAYVLLGQVEEYAERYDRAAEAYTAALDQQPAFELGYAAAVSRALVVGLDAGKTDEALALVDRMEGDDKFYERRGELALVRARLLAAAGRTAAAEARFRDVLYDPDLDGQRVRGEAHYRLGEFYRDALDDYVRASAHFDTAATALREPPLEVRPSRAAVVGIGQQARTYAALAETARRVSEADSLLALGALSDDAFAARIESIEAERLRVFQDQQRRLEAERAAQAFSGEGTRFEGDSPGGPAVAQAPVGGADVGFLSYRNPGTIQAGLVAFEQRWGSRPLVPNWRRLSDVRATALASDVGGVADNIAGPRTTLGQGPPPLDIARVPRTLAKLQELNTELAQLRYELANAFFLSAGRADTAAALYRAILTETPDLPTAVRARYALAEIERGAGREDAARPLYEEVIAAAPTSDLARASRVRLGLEDDRPAPTLRTAAETSAAYDAARAQWRDGAPREAAAAFVALADADPDSASAARAYLAAAAAIATWADGDAALLTGPLPADLVSPVLRRAPRAPDAPPRPAPFEDEREDNDRSSFEPEPGFEDEPDPADEERPFADIPAVAEAPAPVGGEEPEARLRPQRRAADSLTVPEPLAPPAERPRDTAPPAIVPAPPPVGSGRGGVDPSGSSFTLRDHLRAIVALYPRTVYAERAQAMQDALSAPPAGDPPAGPLPAAAPPAAVDGAPAVEPFEDEEPVADEEPTDASPPEDAGEALPELRGTAPIDPAAGGVALRLRTLSVATEGAALERGLRRGGFRAATVTDGDAFYVVVGQFETAGAAEAARDALPPWAQEGAEVVELDDFSVVPRDEGGAGDLRP</sequence>
<dbReference type="SMART" id="SM00028">
    <property type="entry name" value="TPR"/>
    <property type="match status" value="5"/>
</dbReference>
<evidence type="ECO:0000256" key="1">
    <source>
        <dbReference type="PROSITE-ProRule" id="PRU00339"/>
    </source>
</evidence>
<protein>
    <submittedName>
        <fullName evidence="4">Tetratricopeptide repeat protein</fullName>
    </submittedName>
</protein>
<evidence type="ECO:0000256" key="2">
    <source>
        <dbReference type="SAM" id="MobiDB-lite"/>
    </source>
</evidence>
<feature type="region of interest" description="Disordered" evidence="2">
    <location>
        <begin position="879"/>
        <end position="943"/>
    </location>
</feature>
<feature type="compositionally biased region" description="Low complexity" evidence="2">
    <location>
        <begin position="778"/>
        <end position="792"/>
    </location>
</feature>
<dbReference type="Proteomes" id="UP001267426">
    <property type="component" value="Unassembled WGS sequence"/>
</dbReference>
<feature type="compositionally biased region" description="Pro residues" evidence="2">
    <location>
        <begin position="885"/>
        <end position="897"/>
    </location>
</feature>
<feature type="region of interest" description="Disordered" evidence="2">
    <location>
        <begin position="732"/>
        <end position="851"/>
    </location>
</feature>
<gene>
    <name evidence="4" type="ORF">RM540_08150</name>
</gene>
<dbReference type="RefSeq" id="WP_311663058.1">
    <property type="nucleotide sequence ID" value="NZ_JAVRHT010000016.1"/>
</dbReference>
<keyword evidence="3" id="KW-0732">Signal</keyword>
<reference evidence="4 5" key="1">
    <citation type="submission" date="2023-09" db="EMBL/GenBank/DDBJ databases">
        <authorList>
            <person name="Rey-Velasco X."/>
        </authorList>
    </citation>
    <scope>NUCLEOTIDE SEQUENCE [LARGE SCALE GENOMIC DNA]</scope>
    <source>
        <strain evidence="4 5">F394</strain>
    </source>
</reference>
<name>A0ABU3BQZ8_9BACT</name>
<feature type="chain" id="PRO_5046825502" evidence="3">
    <location>
        <begin position="18"/>
        <end position="1038"/>
    </location>
</feature>
<proteinExistence type="predicted"/>
<dbReference type="Pfam" id="PF13432">
    <property type="entry name" value="TPR_16"/>
    <property type="match status" value="3"/>
</dbReference>
<evidence type="ECO:0000313" key="4">
    <source>
        <dbReference type="EMBL" id="MDT0631714.1"/>
    </source>
</evidence>
<dbReference type="SUPFAM" id="SSF48452">
    <property type="entry name" value="TPR-like"/>
    <property type="match status" value="2"/>
</dbReference>
<feature type="compositionally biased region" description="Low complexity" evidence="2">
    <location>
        <begin position="898"/>
        <end position="908"/>
    </location>
</feature>
<dbReference type="PROSITE" id="PS50005">
    <property type="entry name" value="TPR"/>
    <property type="match status" value="1"/>
</dbReference>
<dbReference type="InterPro" id="IPR011990">
    <property type="entry name" value="TPR-like_helical_dom_sf"/>
</dbReference>
<dbReference type="InterPro" id="IPR019734">
    <property type="entry name" value="TPR_rpt"/>
</dbReference>
<keyword evidence="5" id="KW-1185">Reference proteome</keyword>
<accession>A0ABU3BQZ8</accession>